<dbReference type="InterPro" id="IPR020568">
    <property type="entry name" value="Ribosomal_Su5_D2-typ_SF"/>
</dbReference>
<dbReference type="EC" id="3.1.26.5" evidence="6"/>
<organism evidence="7 8">
    <name type="scientific">Fannyhessea vaginae DSM 15829</name>
    <dbReference type="NCBI Taxonomy" id="525256"/>
    <lineage>
        <taxon>Bacteria</taxon>
        <taxon>Bacillati</taxon>
        <taxon>Actinomycetota</taxon>
        <taxon>Coriobacteriia</taxon>
        <taxon>Coriobacteriales</taxon>
        <taxon>Atopobiaceae</taxon>
        <taxon>Fannyhessea</taxon>
    </lineage>
</organism>
<keyword evidence="4 7" id="KW-0378">Hydrolase</keyword>
<dbReference type="OrthoDB" id="196964at2"/>
<dbReference type="GO" id="GO:0000049">
    <property type="term" value="F:tRNA binding"/>
    <property type="evidence" value="ECO:0007669"/>
    <property type="project" value="InterPro"/>
</dbReference>
<dbReference type="GO" id="GO:0030677">
    <property type="term" value="C:ribonuclease P complex"/>
    <property type="evidence" value="ECO:0007669"/>
    <property type="project" value="TreeGrafter"/>
</dbReference>
<name>F1T5R8_9ACTN</name>
<reference evidence="7 8" key="1">
    <citation type="submission" date="2011-02" db="EMBL/GenBank/DDBJ databases">
        <authorList>
            <person name="Muzny D."/>
            <person name="Qin X."/>
            <person name="Buhay C."/>
            <person name="Dugan-Rocha S."/>
            <person name="Ding Y."/>
            <person name="Chen G."/>
            <person name="Hawes A."/>
            <person name="Holder M."/>
            <person name="Jhangiani S."/>
            <person name="Johnson A."/>
            <person name="Khan Z."/>
            <person name="Li Z."/>
            <person name="Liu W."/>
            <person name="Liu X."/>
            <person name="Perez L."/>
            <person name="Shen H."/>
            <person name="Wang Q."/>
            <person name="Watt J."/>
            <person name="Xi L."/>
            <person name="Xin Y."/>
            <person name="Zhou J."/>
            <person name="Deng J."/>
            <person name="Jiang H."/>
            <person name="Liu Y."/>
            <person name="Qu J."/>
            <person name="Song X.-Z."/>
            <person name="Zhang L."/>
            <person name="Villasana D."/>
            <person name="Johnson A."/>
            <person name="Liu J."/>
            <person name="Liyanage D."/>
            <person name="Lorensuhewa L."/>
            <person name="Robinson T."/>
            <person name="Song A."/>
            <person name="Song B.-B."/>
            <person name="Dinh H."/>
            <person name="Thornton R."/>
            <person name="Coyle M."/>
            <person name="Francisco L."/>
            <person name="Jackson L."/>
            <person name="Javaid M."/>
            <person name="Korchina V."/>
            <person name="Kovar C."/>
            <person name="Mata R."/>
            <person name="Mathew T."/>
            <person name="Ngo R."/>
            <person name="Nguyen L."/>
            <person name="Nguyen N."/>
            <person name="Okwuonu G."/>
            <person name="Ongeri F."/>
            <person name="Pham C."/>
            <person name="Simmons D."/>
            <person name="Wilczek-Boney K."/>
            <person name="Hale W."/>
            <person name="Jakkamsetti A."/>
            <person name="Pham P."/>
            <person name="Ruth R."/>
            <person name="San Lucas F."/>
            <person name="Warren J."/>
            <person name="Zhang J."/>
            <person name="Zhao Z."/>
            <person name="Zhou C."/>
            <person name="Zhu D."/>
            <person name="Lee S."/>
            <person name="Bess C."/>
            <person name="Blankenburg K."/>
            <person name="Forbes L."/>
            <person name="Fu Q."/>
            <person name="Gubbala S."/>
            <person name="Hirani K."/>
            <person name="Jayaseelan J.C."/>
            <person name="Lara F."/>
            <person name="Munidasa M."/>
            <person name="Palculict T."/>
            <person name="Patil S."/>
            <person name="Pu L.-L."/>
            <person name="Saada N."/>
            <person name="Tang L."/>
            <person name="Weissenberger G."/>
            <person name="Zhu Y."/>
            <person name="Hemphill L."/>
            <person name="Shang Y."/>
            <person name="Youmans B."/>
            <person name="Ayvaz T."/>
            <person name="Ross M."/>
            <person name="Santibanez J."/>
            <person name="Aqrawi P."/>
            <person name="Gross S."/>
            <person name="Joshi V."/>
            <person name="Fowler G."/>
            <person name="Nazareth L."/>
            <person name="Reid J."/>
            <person name="Worley K."/>
            <person name="Petrosino J."/>
            <person name="Highlander S."/>
            <person name="Gibbs R."/>
        </authorList>
    </citation>
    <scope>NUCLEOTIDE SEQUENCE [LARGE SCALE GENOMIC DNA]</scope>
    <source>
        <strain evidence="7 8">DSM 15829</strain>
    </source>
</reference>
<evidence type="ECO:0000256" key="3">
    <source>
        <dbReference type="ARBA" id="ARBA00022759"/>
    </source>
</evidence>
<protein>
    <recommendedName>
        <fullName evidence="6">Ribonuclease P protein component</fullName>
        <ecNumber evidence="6">3.1.26.5</ecNumber>
    </recommendedName>
</protein>
<evidence type="ECO:0000313" key="8">
    <source>
        <dbReference type="Proteomes" id="UP000005947"/>
    </source>
</evidence>
<sequence>MQTIKSKQDFAMVFKNGKRLFHPAVRIVFIPSTQTTRVAYCAPKKIGCAPLRNRCKRLLRAAVRDIPYVPQNFDVIMFATHKTKAYSSCELSKIVNKLLHSITTT</sequence>
<dbReference type="InterPro" id="IPR000100">
    <property type="entry name" value="RNase_P"/>
</dbReference>
<dbReference type="Proteomes" id="UP000005947">
    <property type="component" value="Unassembled WGS sequence"/>
</dbReference>
<dbReference type="Pfam" id="PF00825">
    <property type="entry name" value="Ribonuclease_P"/>
    <property type="match status" value="1"/>
</dbReference>
<dbReference type="eggNOG" id="COG0594">
    <property type="taxonomic scope" value="Bacteria"/>
</dbReference>
<keyword evidence="3" id="KW-0255">Endonuclease</keyword>
<dbReference type="SUPFAM" id="SSF54211">
    <property type="entry name" value="Ribosomal protein S5 domain 2-like"/>
    <property type="match status" value="1"/>
</dbReference>
<evidence type="ECO:0000256" key="1">
    <source>
        <dbReference type="ARBA" id="ARBA00022694"/>
    </source>
</evidence>
<keyword evidence="2" id="KW-0540">Nuclease</keyword>
<dbReference type="GO" id="GO:0042781">
    <property type="term" value="F:3'-tRNA processing endoribonuclease activity"/>
    <property type="evidence" value="ECO:0007669"/>
    <property type="project" value="TreeGrafter"/>
</dbReference>
<keyword evidence="8" id="KW-1185">Reference proteome</keyword>
<comment type="caution">
    <text evidence="7">The sequence shown here is derived from an EMBL/GenBank/DDBJ whole genome shotgun (WGS) entry which is preliminary data.</text>
</comment>
<dbReference type="AlphaFoldDB" id="F1T5R8"/>
<dbReference type="RefSeq" id="WP_006302259.1">
    <property type="nucleotide sequence ID" value="NZ_ACGK02000001.1"/>
</dbReference>
<evidence type="ECO:0000256" key="4">
    <source>
        <dbReference type="ARBA" id="ARBA00022801"/>
    </source>
</evidence>
<dbReference type="InterPro" id="IPR014721">
    <property type="entry name" value="Ribsml_uS5_D2-typ_fold_subgr"/>
</dbReference>
<evidence type="ECO:0000313" key="7">
    <source>
        <dbReference type="EMBL" id="EGF23202.1"/>
    </source>
</evidence>
<keyword evidence="5" id="KW-0694">RNA-binding</keyword>
<proteinExistence type="predicted"/>
<accession>F1T5R8</accession>
<gene>
    <name evidence="7" type="primary">rnpA</name>
    <name evidence="7" type="ORF">HMPREF0091_10149</name>
</gene>
<evidence type="ECO:0000256" key="6">
    <source>
        <dbReference type="NCBIfam" id="TIGR00188"/>
    </source>
</evidence>
<dbReference type="NCBIfam" id="TIGR00188">
    <property type="entry name" value="rnpA"/>
    <property type="match status" value="1"/>
</dbReference>
<dbReference type="Gene3D" id="3.30.230.10">
    <property type="match status" value="1"/>
</dbReference>
<keyword evidence="1" id="KW-0819">tRNA processing</keyword>
<evidence type="ECO:0000256" key="2">
    <source>
        <dbReference type="ARBA" id="ARBA00022722"/>
    </source>
</evidence>
<dbReference type="EMBL" id="ACGK02000001">
    <property type="protein sequence ID" value="EGF23202.1"/>
    <property type="molecule type" value="Genomic_DNA"/>
</dbReference>
<dbReference type="PANTHER" id="PTHR33992:SF1">
    <property type="entry name" value="RIBONUCLEASE P PROTEIN COMPONENT"/>
    <property type="match status" value="1"/>
</dbReference>
<evidence type="ECO:0000256" key="5">
    <source>
        <dbReference type="ARBA" id="ARBA00022884"/>
    </source>
</evidence>
<dbReference type="PANTHER" id="PTHR33992">
    <property type="entry name" value="RIBONUCLEASE P PROTEIN COMPONENT"/>
    <property type="match status" value="1"/>
</dbReference>
<dbReference type="GO" id="GO:0004526">
    <property type="term" value="F:ribonuclease P activity"/>
    <property type="evidence" value="ECO:0007669"/>
    <property type="project" value="UniProtKB-UniRule"/>
</dbReference>